<sequence length="56" mass="6665">MSLDENRICRRRAFNIRGIVKSARESDKQDITRRPTLYRCPELDRDFMSRRPGPAL</sequence>
<dbReference type="EMBL" id="JACHXQ010000002">
    <property type="protein sequence ID" value="MBB3183616.1"/>
    <property type="molecule type" value="Genomic_DNA"/>
</dbReference>
<reference evidence="1 2" key="1">
    <citation type="submission" date="2020-08" db="EMBL/GenBank/DDBJ databases">
        <title>Genomic Encyclopedia of Type Strains, Phase III (KMG-III): the genomes of soil and plant-associated and newly described type strains.</title>
        <authorList>
            <person name="Whitman W."/>
        </authorList>
    </citation>
    <scope>NUCLEOTIDE SEQUENCE [LARGE SCALE GENOMIC DNA]</scope>
    <source>
        <strain evidence="1 2">CECT 7341</strain>
    </source>
</reference>
<proteinExistence type="predicted"/>
<dbReference type="Proteomes" id="UP000563050">
    <property type="component" value="Unassembled WGS sequence"/>
</dbReference>
<comment type="caution">
    <text evidence="1">The sequence shown here is derived from an EMBL/GenBank/DDBJ whole genome shotgun (WGS) entry which is preliminary data.</text>
</comment>
<gene>
    <name evidence="1" type="ORF">FHR95_001157</name>
</gene>
<evidence type="ECO:0000313" key="1">
    <source>
        <dbReference type="EMBL" id="MBB3183616.1"/>
    </source>
</evidence>
<protein>
    <submittedName>
        <fullName evidence="1">Uncharacterized protein</fullName>
    </submittedName>
</protein>
<organism evidence="1 2">
    <name type="scientific">Halomonas fontilapidosi</name>
    <dbReference type="NCBI Taxonomy" id="616675"/>
    <lineage>
        <taxon>Bacteria</taxon>
        <taxon>Pseudomonadati</taxon>
        <taxon>Pseudomonadota</taxon>
        <taxon>Gammaproteobacteria</taxon>
        <taxon>Oceanospirillales</taxon>
        <taxon>Halomonadaceae</taxon>
        <taxon>Halomonas</taxon>
    </lineage>
</organism>
<name>A0A7W5DJ85_9GAMM</name>
<keyword evidence="2" id="KW-1185">Reference proteome</keyword>
<evidence type="ECO:0000313" key="2">
    <source>
        <dbReference type="Proteomes" id="UP000563050"/>
    </source>
</evidence>
<dbReference type="AlphaFoldDB" id="A0A7W5DJ85"/>
<accession>A0A7W5DJ85</accession>